<protein>
    <recommendedName>
        <fullName evidence="4">WW domain-containing protein</fullName>
    </recommendedName>
</protein>
<evidence type="ECO:0008006" key="4">
    <source>
        <dbReference type="Google" id="ProtNLM"/>
    </source>
</evidence>
<reference evidence="2" key="1">
    <citation type="submission" date="2021-01" db="EMBL/GenBank/DDBJ databases">
        <title>Phytophthora aleatoria, a newly-described species from Pinus radiata is distinct from Phytophthora cactorum isolates based on comparative genomics.</title>
        <authorList>
            <person name="Mcdougal R."/>
            <person name="Panda P."/>
            <person name="Williams N."/>
            <person name="Studholme D.J."/>
        </authorList>
    </citation>
    <scope>NUCLEOTIDE SEQUENCE</scope>
    <source>
        <strain evidence="2">NZFS 4037</strain>
    </source>
</reference>
<gene>
    <name evidence="2" type="ORF">JG688_00000492</name>
</gene>
<name>A0A8J5MJ52_9STRA</name>
<evidence type="ECO:0000256" key="1">
    <source>
        <dbReference type="SAM" id="MobiDB-lite"/>
    </source>
</evidence>
<proteinExistence type="predicted"/>
<keyword evidence="3" id="KW-1185">Reference proteome</keyword>
<organism evidence="2 3">
    <name type="scientific">Phytophthora aleatoria</name>
    <dbReference type="NCBI Taxonomy" id="2496075"/>
    <lineage>
        <taxon>Eukaryota</taxon>
        <taxon>Sar</taxon>
        <taxon>Stramenopiles</taxon>
        <taxon>Oomycota</taxon>
        <taxon>Peronosporomycetes</taxon>
        <taxon>Peronosporales</taxon>
        <taxon>Peronosporaceae</taxon>
        <taxon>Phytophthora</taxon>
    </lineage>
</organism>
<evidence type="ECO:0000313" key="2">
    <source>
        <dbReference type="EMBL" id="KAG6977297.1"/>
    </source>
</evidence>
<accession>A0A8J5MJ52</accession>
<dbReference type="AlphaFoldDB" id="A0A8J5MJ52"/>
<dbReference type="EMBL" id="JAENGY010000008">
    <property type="protein sequence ID" value="KAG6977297.1"/>
    <property type="molecule type" value="Genomic_DNA"/>
</dbReference>
<evidence type="ECO:0000313" key="3">
    <source>
        <dbReference type="Proteomes" id="UP000709295"/>
    </source>
</evidence>
<comment type="caution">
    <text evidence="2">The sequence shown here is derived from an EMBL/GenBank/DDBJ whole genome shotgun (WGS) entry which is preliminary data.</text>
</comment>
<feature type="region of interest" description="Disordered" evidence="1">
    <location>
        <begin position="44"/>
        <end position="77"/>
    </location>
</feature>
<sequence>MVRARKEPLTGRESLMLQQDEVIRMMRGKNTKFCWGYSEQDAARNPHTRGSNNDDHLTESPTSLDKAQLDHPETSARTSKTVDALLNTDAFVLDGEWFYDAVAVEGKDTFTAMEERTGGDYWGLQVDSETRMVYYFNHSSPDETQWLPPTDLIHPDTHEVLLWDASAQWFYYYDPQTEESRWLDEKASGSVVQQQMNS</sequence>
<dbReference type="Proteomes" id="UP000709295">
    <property type="component" value="Unassembled WGS sequence"/>
</dbReference>